<dbReference type="InterPro" id="IPR017441">
    <property type="entry name" value="Protein_kinase_ATP_BS"/>
</dbReference>
<dbReference type="Pfam" id="PF00069">
    <property type="entry name" value="Pkinase"/>
    <property type="match status" value="1"/>
</dbReference>
<sequence>MMMNSMKNPFNIPNGTVIKGKWHLQSYTIVKELGRGANGVVYLADWNKKRVAIKVSDNNVTITSEMNVLKSFSKAQGVTLGPSLLDVDDWVLGNKTIPFYVMEFIEGVHFLAFIQQKGKSWVDIFILQLLADLEKLHEQGWVFGDLKPDNLIVTGPPIKIRCIDVGGVTLQGRAIKEFTEFYDRGYWGLGSRKAEPSFDLFAVAMIMINTYYPQRFPKQQDGLSLLRQKIEAIPELRKHEQVLLRALTGKYATAIQMREDLLDSISKSSLRNQSRALKQKTTVSPTPNKKRTVKQIQPSTKKRPRKHSGIKETIIIFMVVCFLYVLYIYQQI</sequence>
<dbReference type="PROSITE" id="PS50011">
    <property type="entry name" value="PROTEIN_KINASE_DOM"/>
    <property type="match status" value="1"/>
</dbReference>
<dbReference type="SMART" id="SM00220">
    <property type="entry name" value="S_TKc"/>
    <property type="match status" value="1"/>
</dbReference>
<keyword evidence="3" id="KW-0472">Membrane</keyword>
<feature type="domain" description="Protein kinase" evidence="4">
    <location>
        <begin position="27"/>
        <end position="310"/>
    </location>
</feature>
<evidence type="ECO:0000259" key="4">
    <source>
        <dbReference type="PROSITE" id="PS50011"/>
    </source>
</evidence>
<feature type="binding site" evidence="1">
    <location>
        <position position="54"/>
    </location>
    <ligand>
        <name>ATP</name>
        <dbReference type="ChEBI" id="CHEBI:30616"/>
    </ligand>
</feature>
<feature type="region of interest" description="Disordered" evidence="2">
    <location>
        <begin position="273"/>
        <end position="305"/>
    </location>
</feature>
<dbReference type="AlphaFoldDB" id="A0AAE3IXA4"/>
<evidence type="ECO:0000256" key="2">
    <source>
        <dbReference type="SAM" id="MobiDB-lite"/>
    </source>
</evidence>
<evidence type="ECO:0000256" key="3">
    <source>
        <dbReference type="SAM" id="Phobius"/>
    </source>
</evidence>
<dbReference type="SUPFAM" id="SSF56112">
    <property type="entry name" value="Protein kinase-like (PK-like)"/>
    <property type="match status" value="1"/>
</dbReference>
<proteinExistence type="predicted"/>
<keyword evidence="1" id="KW-0547">Nucleotide-binding</keyword>
<dbReference type="InterPro" id="IPR000719">
    <property type="entry name" value="Prot_kinase_dom"/>
</dbReference>
<keyword evidence="1" id="KW-0067">ATP-binding</keyword>
<feature type="transmembrane region" description="Helical" evidence="3">
    <location>
        <begin position="309"/>
        <end position="329"/>
    </location>
</feature>
<dbReference type="PANTHER" id="PTHR24348:SF68">
    <property type="entry name" value="SERINE_THREONINE-PROTEIN KINASE ATG1C"/>
    <property type="match status" value="1"/>
</dbReference>
<dbReference type="Gene3D" id="1.10.510.10">
    <property type="entry name" value="Transferase(Phosphotransferase) domain 1"/>
    <property type="match status" value="1"/>
</dbReference>
<dbReference type="PROSITE" id="PS00107">
    <property type="entry name" value="PROTEIN_KINASE_ATP"/>
    <property type="match status" value="1"/>
</dbReference>
<dbReference type="InterPro" id="IPR045269">
    <property type="entry name" value="Atg1-like"/>
</dbReference>
<keyword evidence="5" id="KW-0808">Transferase</keyword>
<evidence type="ECO:0000313" key="5">
    <source>
        <dbReference type="EMBL" id="MCU9615273.1"/>
    </source>
</evidence>
<dbReference type="GO" id="GO:0005737">
    <property type="term" value="C:cytoplasm"/>
    <property type="evidence" value="ECO:0007669"/>
    <property type="project" value="TreeGrafter"/>
</dbReference>
<feature type="compositionally biased region" description="Polar residues" evidence="2">
    <location>
        <begin position="273"/>
        <end position="287"/>
    </location>
</feature>
<dbReference type="GO" id="GO:0005524">
    <property type="term" value="F:ATP binding"/>
    <property type="evidence" value="ECO:0007669"/>
    <property type="project" value="UniProtKB-UniRule"/>
</dbReference>
<dbReference type="EMBL" id="JAOUSF010000008">
    <property type="protein sequence ID" value="MCU9615273.1"/>
    <property type="molecule type" value="Genomic_DNA"/>
</dbReference>
<gene>
    <name evidence="5" type="ORF">OEV98_17230</name>
</gene>
<keyword evidence="6" id="KW-1185">Reference proteome</keyword>
<evidence type="ECO:0000313" key="6">
    <source>
        <dbReference type="Proteomes" id="UP001209318"/>
    </source>
</evidence>
<dbReference type="PANTHER" id="PTHR24348">
    <property type="entry name" value="SERINE/THREONINE-PROTEIN KINASE UNC-51-RELATED"/>
    <property type="match status" value="1"/>
</dbReference>
<keyword evidence="3" id="KW-1133">Transmembrane helix</keyword>
<reference evidence="5" key="1">
    <citation type="submission" date="2022-10" db="EMBL/GenBank/DDBJ databases">
        <title>Description of Fervidibacillus gen. nov. in the family Fervidibacillaceae fam. nov. with two species, Fervidibacillus albus sp. nov., and Fervidibacillus halotolerans sp. nov., isolated from tidal flat sediments.</title>
        <authorList>
            <person name="Kwon K.K."/>
            <person name="Yang S.-H."/>
        </authorList>
    </citation>
    <scope>NUCLEOTIDE SEQUENCE</scope>
    <source>
        <strain evidence="5">JCM 19140</strain>
    </source>
</reference>
<comment type="caution">
    <text evidence="5">The sequence shown here is derived from an EMBL/GenBank/DDBJ whole genome shotgun (WGS) entry which is preliminary data.</text>
</comment>
<evidence type="ECO:0000256" key="1">
    <source>
        <dbReference type="PROSITE-ProRule" id="PRU10141"/>
    </source>
</evidence>
<protein>
    <submittedName>
        <fullName evidence="5">Protein kinase</fullName>
    </submittedName>
</protein>
<accession>A0AAE3IXA4</accession>
<organism evidence="5 6">
    <name type="scientific">Perspicuibacillus lycopersici</name>
    <dbReference type="NCBI Taxonomy" id="1325689"/>
    <lineage>
        <taxon>Bacteria</taxon>
        <taxon>Bacillati</taxon>
        <taxon>Bacillota</taxon>
        <taxon>Bacilli</taxon>
        <taxon>Bacillales</taxon>
        <taxon>Bacillaceae</taxon>
        <taxon>Perspicuibacillus</taxon>
    </lineage>
</organism>
<dbReference type="Proteomes" id="UP001209318">
    <property type="component" value="Unassembled WGS sequence"/>
</dbReference>
<name>A0AAE3IXA4_9BACI</name>
<keyword evidence="5" id="KW-0418">Kinase</keyword>
<keyword evidence="3" id="KW-0812">Transmembrane</keyword>
<dbReference type="GO" id="GO:0004674">
    <property type="term" value="F:protein serine/threonine kinase activity"/>
    <property type="evidence" value="ECO:0007669"/>
    <property type="project" value="InterPro"/>
</dbReference>
<dbReference type="InterPro" id="IPR011009">
    <property type="entry name" value="Kinase-like_dom_sf"/>
</dbReference>